<evidence type="ECO:0000313" key="2">
    <source>
        <dbReference type="EMBL" id="MFC4262019.1"/>
    </source>
</evidence>
<feature type="chain" id="PRO_5047067460" description="Esterase" evidence="1">
    <location>
        <begin position="26"/>
        <end position="260"/>
    </location>
</feature>
<comment type="caution">
    <text evidence="2">The sequence shown here is derived from an EMBL/GenBank/DDBJ whole genome shotgun (WGS) entry which is preliminary data.</text>
</comment>
<name>A0ABV8QSY5_9BACT</name>
<dbReference type="RefSeq" id="WP_379707363.1">
    <property type="nucleotide sequence ID" value="NZ_JBHSCZ010000001.1"/>
</dbReference>
<dbReference type="Gene3D" id="3.40.50.1820">
    <property type="entry name" value="alpha/beta hydrolase"/>
    <property type="match status" value="1"/>
</dbReference>
<keyword evidence="1" id="KW-0732">Signal</keyword>
<gene>
    <name evidence="2" type="ORF">ACFOWM_03955</name>
</gene>
<feature type="signal peptide" evidence="1">
    <location>
        <begin position="1"/>
        <end position="25"/>
    </location>
</feature>
<sequence>MKITKRLCYFIFLAFVSMLFSCKSATKKIEDSLYSRHLQRNMPITIISTSVPDNKSDYNLLLFNQTSMLDVVNAQKIIDSLFKKKQIQPLIVVAFEGKSGPINNEYGLSNMDNNDAKKYKKLHDFIINELYPFVKKKAGVRKFNTVGILGFKNAAVAAFDVCFNNDEKINKVGMFYPDFTIEAANDSITLANIGASRKRPTINIWVTDVATSFTTKQFCEMMQEKKSIQNLTYYPTTEVFTNNKNRLHQFAAFLLWAFPQ</sequence>
<evidence type="ECO:0000256" key="1">
    <source>
        <dbReference type="SAM" id="SignalP"/>
    </source>
</evidence>
<evidence type="ECO:0000313" key="3">
    <source>
        <dbReference type="Proteomes" id="UP001595907"/>
    </source>
</evidence>
<protein>
    <recommendedName>
        <fullName evidence="4">Esterase</fullName>
    </recommendedName>
</protein>
<dbReference type="Proteomes" id="UP001595907">
    <property type="component" value="Unassembled WGS sequence"/>
</dbReference>
<dbReference type="EMBL" id="JBHSCZ010000001">
    <property type="protein sequence ID" value="MFC4262019.1"/>
    <property type="molecule type" value="Genomic_DNA"/>
</dbReference>
<dbReference type="SUPFAM" id="SSF53474">
    <property type="entry name" value="alpha/beta-Hydrolases"/>
    <property type="match status" value="1"/>
</dbReference>
<organism evidence="2 3">
    <name type="scientific">Ferruginibacter yonginensis</name>
    <dbReference type="NCBI Taxonomy" id="1310416"/>
    <lineage>
        <taxon>Bacteria</taxon>
        <taxon>Pseudomonadati</taxon>
        <taxon>Bacteroidota</taxon>
        <taxon>Chitinophagia</taxon>
        <taxon>Chitinophagales</taxon>
        <taxon>Chitinophagaceae</taxon>
        <taxon>Ferruginibacter</taxon>
    </lineage>
</organism>
<dbReference type="InterPro" id="IPR029058">
    <property type="entry name" value="AB_hydrolase_fold"/>
</dbReference>
<proteinExistence type="predicted"/>
<accession>A0ABV8QSY5</accession>
<dbReference type="PROSITE" id="PS51257">
    <property type="entry name" value="PROKAR_LIPOPROTEIN"/>
    <property type="match status" value="1"/>
</dbReference>
<reference evidence="3" key="1">
    <citation type="journal article" date="2019" name="Int. J. Syst. Evol. Microbiol.">
        <title>The Global Catalogue of Microorganisms (GCM) 10K type strain sequencing project: providing services to taxonomists for standard genome sequencing and annotation.</title>
        <authorList>
            <consortium name="The Broad Institute Genomics Platform"/>
            <consortium name="The Broad Institute Genome Sequencing Center for Infectious Disease"/>
            <person name="Wu L."/>
            <person name="Ma J."/>
        </authorList>
    </citation>
    <scope>NUCLEOTIDE SEQUENCE [LARGE SCALE GENOMIC DNA]</scope>
    <source>
        <strain evidence="3">CECT 8289</strain>
    </source>
</reference>
<evidence type="ECO:0008006" key="4">
    <source>
        <dbReference type="Google" id="ProtNLM"/>
    </source>
</evidence>
<keyword evidence="3" id="KW-1185">Reference proteome</keyword>